<sequence>MHKVMEFIILFLLLSLLVYRLLSFSNHGFAWLVAFLCELWFTLYWVITISNKWSFVEYKTYPDRLLQRVAEHELPPVDMFVTTADSELEPPIITINTVLSLLAVDYPTDKLACYVSDDGCSPLTFYSLVEASKFAKLWVPFCKKYNVQVRAPFRYFNNAAIPSGKNSGEFKQEWKTMKDEYLQLNRKIEDAVGKSIPFDLSEDFSLFSNIERNNHPTIIKVVLDKEEGLSNGLPHLVYISREKRPKHPHHSKAGAMNVLTRVSGLMTNAPFMLNVDCDMFANNPSVVLHAMCILLGSNENQNEIAFAQFPQIFYDGLKDDPFGNQMAVIWKYMGHGIQGIQGIFYAGTGCFHRRQVIYGLSPNNGKLGNQELLKTFGNSKELTKSAADALRGETKCPSMLLKSIEAAAYQVASCEYEYGTNWGRKCLAYLWIFTWGLRSLPETCYAALPAYSIITNTHIFPKGQELAYYIPITLFVTTNMYNISQYIQSGLSIRAWWNNQKMGRITTMSAWLFGVFGIVLKLSGISETVFEVTKKDQSSSTEKGTEEEEEEAGRFTFDKSPMFVPPTAVLLLHLTALASALFGLRPPAHDGVGSGRLEVAGSVCLVLCLWPFLKGLFGSGKYGIPLSTIFKSAGLTLMFCTLCRS</sequence>
<evidence type="ECO:0000256" key="9">
    <source>
        <dbReference type="PIRSR" id="PIRSR605150-3"/>
    </source>
</evidence>
<protein>
    <recommendedName>
        <fullName evidence="13">Cellulose synthase-like protein H1</fullName>
    </recommendedName>
</protein>
<dbReference type="GO" id="GO:0016760">
    <property type="term" value="F:cellulose synthase (UDP-forming) activity"/>
    <property type="evidence" value="ECO:0007669"/>
    <property type="project" value="InterPro"/>
</dbReference>
<evidence type="ECO:0000256" key="5">
    <source>
        <dbReference type="ARBA" id="ARBA00022989"/>
    </source>
</evidence>
<keyword evidence="4 10" id="KW-0812">Transmembrane</keyword>
<evidence type="ECO:0000256" key="2">
    <source>
        <dbReference type="ARBA" id="ARBA00022676"/>
    </source>
</evidence>
<dbReference type="PANTHER" id="PTHR13301">
    <property type="entry name" value="X-BOX TRANSCRIPTION FACTOR-RELATED"/>
    <property type="match status" value="1"/>
</dbReference>
<evidence type="ECO:0000256" key="6">
    <source>
        <dbReference type="ARBA" id="ARBA00023136"/>
    </source>
</evidence>
<accession>A0A6J5UCQ1</accession>
<dbReference type="Gene3D" id="3.90.550.10">
    <property type="entry name" value="Spore Coat Polysaccharide Biosynthesis Protein SpsA, Chain A"/>
    <property type="match status" value="1"/>
</dbReference>
<dbReference type="InterPro" id="IPR005150">
    <property type="entry name" value="Cellulose_synth"/>
</dbReference>
<dbReference type="Pfam" id="PF03552">
    <property type="entry name" value="Cellulose_synt"/>
    <property type="match status" value="2"/>
</dbReference>
<name>A0A6J5UCQ1_PRUAR</name>
<evidence type="ECO:0000256" key="3">
    <source>
        <dbReference type="ARBA" id="ARBA00022679"/>
    </source>
</evidence>
<feature type="binding site" evidence="8">
    <location>
        <position position="89"/>
    </location>
    <ligand>
        <name>UDP-alpha-D-glucose</name>
        <dbReference type="ChEBI" id="CHEBI:58885"/>
    </ligand>
</feature>
<keyword evidence="7" id="KW-0961">Cell wall biogenesis/degradation</keyword>
<feature type="binding site" evidence="9">
    <location>
        <position position="276"/>
    </location>
    <ligand>
        <name>Mn(2+)</name>
        <dbReference type="ChEBI" id="CHEBI:29035"/>
    </ligand>
</feature>
<feature type="transmembrane region" description="Helical" evidence="10">
    <location>
        <begin position="29"/>
        <end position="47"/>
    </location>
</feature>
<evidence type="ECO:0008006" key="13">
    <source>
        <dbReference type="Google" id="ProtNLM"/>
    </source>
</evidence>
<feature type="transmembrane region" description="Helical" evidence="10">
    <location>
        <begin position="623"/>
        <end position="643"/>
    </location>
</feature>
<keyword evidence="3" id="KW-0808">Transferase</keyword>
<gene>
    <name evidence="11" type="ORF">CURHAP_LOCUS22581</name>
</gene>
<dbReference type="GO" id="GO:0030244">
    <property type="term" value="P:cellulose biosynthetic process"/>
    <property type="evidence" value="ECO:0007669"/>
    <property type="project" value="InterPro"/>
</dbReference>
<reference evidence="11 12" key="1">
    <citation type="submission" date="2020-05" db="EMBL/GenBank/DDBJ databases">
        <authorList>
            <person name="Campoy J."/>
            <person name="Schneeberger K."/>
            <person name="Spophaly S."/>
        </authorList>
    </citation>
    <scope>NUCLEOTIDE SEQUENCE [LARGE SCALE GENOMIC DNA]</scope>
    <source>
        <strain evidence="11">PruArmRojPasFocal</strain>
    </source>
</reference>
<feature type="transmembrane region" description="Helical" evidence="10">
    <location>
        <begin position="563"/>
        <end position="584"/>
    </location>
</feature>
<dbReference type="Proteomes" id="UP000507222">
    <property type="component" value="Unassembled WGS sequence"/>
</dbReference>
<dbReference type="EMBL" id="CAEKDK010000003">
    <property type="protein sequence ID" value="CAB4274170.1"/>
    <property type="molecule type" value="Genomic_DNA"/>
</dbReference>
<dbReference type="InterPro" id="IPR029044">
    <property type="entry name" value="Nucleotide-diphossugar_trans"/>
</dbReference>
<keyword evidence="5 10" id="KW-1133">Transmembrane helix</keyword>
<dbReference type="GO" id="GO:0016020">
    <property type="term" value="C:membrane"/>
    <property type="evidence" value="ECO:0007669"/>
    <property type="project" value="InterPro"/>
</dbReference>
<feature type="binding site" evidence="9">
    <location>
        <position position="252"/>
    </location>
    <ligand>
        <name>Mn(2+)</name>
        <dbReference type="ChEBI" id="CHEBI:29035"/>
    </ligand>
</feature>
<evidence type="ECO:0000256" key="4">
    <source>
        <dbReference type="ARBA" id="ARBA00022692"/>
    </source>
</evidence>
<dbReference type="GO" id="GO:0071555">
    <property type="term" value="P:cell wall organization"/>
    <property type="evidence" value="ECO:0007669"/>
    <property type="project" value="UniProtKB-KW"/>
</dbReference>
<evidence type="ECO:0000313" key="12">
    <source>
        <dbReference type="Proteomes" id="UP000507222"/>
    </source>
</evidence>
<keyword evidence="2" id="KW-0328">Glycosyltransferase</keyword>
<dbReference type="AlphaFoldDB" id="A0A6J5UCQ1"/>
<evidence type="ECO:0000256" key="7">
    <source>
        <dbReference type="ARBA" id="ARBA00023316"/>
    </source>
</evidence>
<feature type="transmembrane region" description="Helical" evidence="10">
    <location>
        <begin position="505"/>
        <end position="525"/>
    </location>
</feature>
<evidence type="ECO:0000256" key="8">
    <source>
        <dbReference type="PIRSR" id="PIRSR605150-2"/>
    </source>
</evidence>
<comment type="subcellular location">
    <subcellularLocation>
        <location evidence="1">Endomembrane system</location>
        <topology evidence="1">Multi-pass membrane protein</topology>
    </subcellularLocation>
</comment>
<dbReference type="GO" id="GO:0012505">
    <property type="term" value="C:endomembrane system"/>
    <property type="evidence" value="ECO:0007669"/>
    <property type="project" value="UniProtKB-SubCell"/>
</dbReference>
<keyword evidence="6 10" id="KW-0472">Membrane</keyword>
<proteinExistence type="predicted"/>
<evidence type="ECO:0000313" key="11">
    <source>
        <dbReference type="EMBL" id="CAB4274170.1"/>
    </source>
</evidence>
<organism evidence="11 12">
    <name type="scientific">Prunus armeniaca</name>
    <name type="common">Apricot</name>
    <name type="synonym">Armeniaca vulgaris</name>
    <dbReference type="NCBI Taxonomy" id="36596"/>
    <lineage>
        <taxon>Eukaryota</taxon>
        <taxon>Viridiplantae</taxon>
        <taxon>Streptophyta</taxon>
        <taxon>Embryophyta</taxon>
        <taxon>Tracheophyta</taxon>
        <taxon>Spermatophyta</taxon>
        <taxon>Magnoliopsida</taxon>
        <taxon>eudicotyledons</taxon>
        <taxon>Gunneridae</taxon>
        <taxon>Pentapetalae</taxon>
        <taxon>rosids</taxon>
        <taxon>fabids</taxon>
        <taxon>Rosales</taxon>
        <taxon>Rosaceae</taxon>
        <taxon>Amygdaloideae</taxon>
        <taxon>Amygdaleae</taxon>
        <taxon>Prunus</taxon>
    </lineage>
</organism>
<feature type="transmembrane region" description="Helical" evidence="10">
    <location>
        <begin position="6"/>
        <end position="22"/>
    </location>
</feature>
<feature type="binding site" evidence="8">
    <location>
        <position position="118"/>
    </location>
    <ligand>
        <name>UDP-alpha-D-glucose</name>
        <dbReference type="ChEBI" id="CHEBI:58885"/>
    </ligand>
</feature>
<evidence type="ECO:0000256" key="1">
    <source>
        <dbReference type="ARBA" id="ARBA00004127"/>
    </source>
</evidence>
<feature type="transmembrane region" description="Helical" evidence="10">
    <location>
        <begin position="596"/>
        <end position="617"/>
    </location>
</feature>
<evidence type="ECO:0000256" key="10">
    <source>
        <dbReference type="SAM" id="Phobius"/>
    </source>
</evidence>